<evidence type="ECO:0000313" key="6">
    <source>
        <dbReference type="EMBL" id="KAF6155678.1"/>
    </source>
</evidence>
<name>A0A7J7MLS1_9MAGN</name>
<dbReference type="InterPro" id="IPR008978">
    <property type="entry name" value="HSP20-like_chaperone"/>
</dbReference>
<evidence type="ECO:0000259" key="5">
    <source>
        <dbReference type="PROSITE" id="PS01031"/>
    </source>
</evidence>
<feature type="region of interest" description="Disordered" evidence="4">
    <location>
        <begin position="131"/>
        <end position="180"/>
    </location>
</feature>
<keyword evidence="1" id="KW-0346">Stress response</keyword>
<dbReference type="PROSITE" id="PS01031">
    <property type="entry name" value="SHSP"/>
    <property type="match status" value="1"/>
</dbReference>
<dbReference type="Pfam" id="PF00011">
    <property type="entry name" value="HSP20"/>
    <property type="match status" value="1"/>
</dbReference>
<dbReference type="Proteomes" id="UP000541444">
    <property type="component" value="Unassembled WGS sequence"/>
</dbReference>
<evidence type="ECO:0000256" key="3">
    <source>
        <dbReference type="RuleBase" id="RU003616"/>
    </source>
</evidence>
<dbReference type="SUPFAM" id="SSF49764">
    <property type="entry name" value="HSP20-like chaperones"/>
    <property type="match status" value="1"/>
</dbReference>
<reference evidence="6 7" key="1">
    <citation type="journal article" date="2020" name="IScience">
        <title>Genome Sequencing of the Endangered Kingdonia uniflora (Circaeasteraceae, Ranunculales) Reveals Potential Mechanisms of Evolutionary Specialization.</title>
        <authorList>
            <person name="Sun Y."/>
            <person name="Deng T."/>
            <person name="Zhang A."/>
            <person name="Moore M.J."/>
            <person name="Landis J.B."/>
            <person name="Lin N."/>
            <person name="Zhang H."/>
            <person name="Zhang X."/>
            <person name="Huang J."/>
            <person name="Zhang X."/>
            <person name="Sun H."/>
            <person name="Wang H."/>
        </authorList>
    </citation>
    <scope>NUCLEOTIDE SEQUENCE [LARGE SCALE GENOMIC DNA]</scope>
    <source>
        <strain evidence="6">TB1705</strain>
        <tissue evidence="6">Leaf</tissue>
    </source>
</reference>
<dbReference type="InterPro" id="IPR031107">
    <property type="entry name" value="Small_HSP"/>
</dbReference>
<dbReference type="Gene3D" id="2.60.40.790">
    <property type="match status" value="1"/>
</dbReference>
<dbReference type="PANTHER" id="PTHR11527">
    <property type="entry name" value="HEAT-SHOCK PROTEIN 20 FAMILY MEMBER"/>
    <property type="match status" value="1"/>
</dbReference>
<accession>A0A7J7MLS1</accession>
<keyword evidence="7" id="KW-1185">Reference proteome</keyword>
<feature type="domain" description="SHSP" evidence="5">
    <location>
        <begin position="40"/>
        <end position="146"/>
    </location>
</feature>
<sequence length="258" mass="30169">MNYNYINSYISSSRYKSNTNNLNSIIMEQNRGPRVSTQQFIYEDIQPPSDWTHDSKFHILLIDLQGFKKAELKVRVDNFGKVTVSGERRVEEAKHYRFRQVFTIPTDSDIEKIRGEFNDGVLSIIIPRKTTERKEEPKNEKKIEEEKKDEKTKNEESLKKDDHKEIAKKGDDDDDDFKNANDEDLHELEKDGDTKNVKQAFNDVKNGVRTKEWRKEDLEVLIKTAKEKINKNKAVIITAVLALSLGFYISRKLRVSQE</sequence>
<organism evidence="6 7">
    <name type="scientific">Kingdonia uniflora</name>
    <dbReference type="NCBI Taxonomy" id="39325"/>
    <lineage>
        <taxon>Eukaryota</taxon>
        <taxon>Viridiplantae</taxon>
        <taxon>Streptophyta</taxon>
        <taxon>Embryophyta</taxon>
        <taxon>Tracheophyta</taxon>
        <taxon>Spermatophyta</taxon>
        <taxon>Magnoliopsida</taxon>
        <taxon>Ranunculales</taxon>
        <taxon>Circaeasteraceae</taxon>
        <taxon>Kingdonia</taxon>
    </lineage>
</organism>
<evidence type="ECO:0000313" key="7">
    <source>
        <dbReference type="Proteomes" id="UP000541444"/>
    </source>
</evidence>
<evidence type="ECO:0000256" key="1">
    <source>
        <dbReference type="ARBA" id="ARBA00023016"/>
    </source>
</evidence>
<evidence type="ECO:0000256" key="4">
    <source>
        <dbReference type="SAM" id="MobiDB-lite"/>
    </source>
</evidence>
<evidence type="ECO:0000256" key="2">
    <source>
        <dbReference type="PROSITE-ProRule" id="PRU00285"/>
    </source>
</evidence>
<dbReference type="EMBL" id="JACGCM010001406">
    <property type="protein sequence ID" value="KAF6155678.1"/>
    <property type="molecule type" value="Genomic_DNA"/>
</dbReference>
<protein>
    <recommendedName>
        <fullName evidence="5">SHSP domain-containing protein</fullName>
    </recommendedName>
</protein>
<dbReference type="InterPro" id="IPR002068">
    <property type="entry name" value="A-crystallin/Hsp20_dom"/>
</dbReference>
<dbReference type="CDD" id="cd06464">
    <property type="entry name" value="ACD_sHsps-like"/>
    <property type="match status" value="1"/>
</dbReference>
<dbReference type="AlphaFoldDB" id="A0A7J7MLS1"/>
<comment type="similarity">
    <text evidence="2 3">Belongs to the small heat shock protein (HSP20) family.</text>
</comment>
<comment type="caution">
    <text evidence="6">The sequence shown here is derived from an EMBL/GenBank/DDBJ whole genome shotgun (WGS) entry which is preliminary data.</text>
</comment>
<proteinExistence type="inferred from homology"/>
<gene>
    <name evidence="6" type="ORF">GIB67_007115</name>
</gene>
<dbReference type="OrthoDB" id="1431247at2759"/>